<organism evidence="1 2">
    <name type="scientific">Robbsia betulipollinis</name>
    <dbReference type="NCBI Taxonomy" id="2981849"/>
    <lineage>
        <taxon>Bacteria</taxon>
        <taxon>Pseudomonadati</taxon>
        <taxon>Pseudomonadota</taxon>
        <taxon>Betaproteobacteria</taxon>
        <taxon>Burkholderiales</taxon>
        <taxon>Burkholderiaceae</taxon>
        <taxon>Robbsia</taxon>
    </lineage>
</organism>
<name>A0ABT3ZKN7_9BURK</name>
<comment type="caution">
    <text evidence="1">The sequence shown here is derived from an EMBL/GenBank/DDBJ whole genome shotgun (WGS) entry which is preliminary data.</text>
</comment>
<sequence length="241" mass="26191">MEQVGFYQNSLSLRNSLAGNPTLLSDFRKNPVKTIRENVLDFSIDQNGEQIMLSHYLENVSDTARRVIVSSIMGPINSDFSRGQRAAGDDTGDDWIDDVHGGIAATAVAVVNVITVANANVVANANATANVNAISNANAISNSNSLGFGSANLDDEAAGSVQIHIGENVSSEKLTDTLQDRGLNVYRRAALLKHLAWKYRPLEAHGEERITVLAQYKNLKIELTVACDSNKWQLLKADLFH</sequence>
<dbReference type="Proteomes" id="UP001082899">
    <property type="component" value="Unassembled WGS sequence"/>
</dbReference>
<evidence type="ECO:0000313" key="1">
    <source>
        <dbReference type="EMBL" id="MCY0386508.1"/>
    </source>
</evidence>
<dbReference type="RefSeq" id="WP_267845954.1">
    <property type="nucleotide sequence ID" value="NZ_JAPMXC010000001.1"/>
</dbReference>
<reference evidence="1" key="1">
    <citation type="submission" date="2022-11" db="EMBL/GenBank/DDBJ databases">
        <title>Robbsia betulipollinis sp. nov., isolated from pollen of birch (Betula pendula).</title>
        <authorList>
            <person name="Shi H."/>
            <person name="Ambika Manirajan B."/>
            <person name="Ratering S."/>
            <person name="Geissler-Plaum R."/>
            <person name="Schnell S."/>
        </authorList>
    </citation>
    <scope>NUCLEOTIDE SEQUENCE</scope>
    <source>
        <strain evidence="1">Bb-Pol-6</strain>
    </source>
</reference>
<gene>
    <name evidence="1" type="ORF">OVY01_04485</name>
</gene>
<evidence type="ECO:0000313" key="2">
    <source>
        <dbReference type="Proteomes" id="UP001082899"/>
    </source>
</evidence>
<proteinExistence type="predicted"/>
<protein>
    <submittedName>
        <fullName evidence="1">Uncharacterized protein</fullName>
    </submittedName>
</protein>
<keyword evidence="2" id="KW-1185">Reference proteome</keyword>
<dbReference type="EMBL" id="JAPMXC010000001">
    <property type="protein sequence ID" value="MCY0386508.1"/>
    <property type="molecule type" value="Genomic_DNA"/>
</dbReference>
<accession>A0ABT3ZKN7</accession>